<reference evidence="1 2" key="1">
    <citation type="journal article" date="2018" name="Sci. Rep.">
        <title>Comparative analysis of the Pocillopora damicornis genome highlights role of immune system in coral evolution.</title>
        <authorList>
            <person name="Cunning R."/>
            <person name="Bay R.A."/>
            <person name="Gillette P."/>
            <person name="Baker A.C."/>
            <person name="Traylor-Knowles N."/>
        </authorList>
    </citation>
    <scope>NUCLEOTIDE SEQUENCE [LARGE SCALE GENOMIC DNA]</scope>
    <source>
        <strain evidence="1">RSMAS</strain>
        <tissue evidence="1">Whole animal</tissue>
    </source>
</reference>
<evidence type="ECO:0000313" key="1">
    <source>
        <dbReference type="EMBL" id="RMX48500.1"/>
    </source>
</evidence>
<accession>A0A3M6U4A2</accession>
<evidence type="ECO:0000313" key="2">
    <source>
        <dbReference type="Proteomes" id="UP000275408"/>
    </source>
</evidence>
<sequence>MSTTNLTVFERQTKTFEDLICSPLLAGLITLRCDPFEKLEVFVKHYMNERLKTFKVDGLITLRCDPFEKLECKERSGIFAVLAGLGEVASKIGKRCGVVLDSSSLH</sequence>
<keyword evidence="2" id="KW-1185">Reference proteome</keyword>
<dbReference type="AlphaFoldDB" id="A0A3M6U4A2"/>
<organism evidence="1 2">
    <name type="scientific">Pocillopora damicornis</name>
    <name type="common">Cauliflower coral</name>
    <name type="synonym">Millepora damicornis</name>
    <dbReference type="NCBI Taxonomy" id="46731"/>
    <lineage>
        <taxon>Eukaryota</taxon>
        <taxon>Metazoa</taxon>
        <taxon>Cnidaria</taxon>
        <taxon>Anthozoa</taxon>
        <taxon>Hexacorallia</taxon>
        <taxon>Scleractinia</taxon>
        <taxon>Astrocoeniina</taxon>
        <taxon>Pocilloporidae</taxon>
        <taxon>Pocillopora</taxon>
    </lineage>
</organism>
<name>A0A3M6U4A2_POCDA</name>
<comment type="caution">
    <text evidence="1">The sequence shown here is derived from an EMBL/GenBank/DDBJ whole genome shotgun (WGS) entry which is preliminary data.</text>
</comment>
<proteinExistence type="predicted"/>
<dbReference type="EMBL" id="RCHS01002271">
    <property type="protein sequence ID" value="RMX48500.1"/>
    <property type="molecule type" value="Genomic_DNA"/>
</dbReference>
<protein>
    <submittedName>
        <fullName evidence="1">Uncharacterized protein</fullName>
    </submittedName>
</protein>
<dbReference type="Proteomes" id="UP000275408">
    <property type="component" value="Unassembled WGS sequence"/>
</dbReference>
<gene>
    <name evidence="1" type="ORF">pdam_00008480</name>
</gene>